<dbReference type="Proteomes" id="UP000053825">
    <property type="component" value="Unassembled WGS sequence"/>
</dbReference>
<organism evidence="1 2">
    <name type="scientific">Habropoda laboriosa</name>
    <dbReference type="NCBI Taxonomy" id="597456"/>
    <lineage>
        <taxon>Eukaryota</taxon>
        <taxon>Metazoa</taxon>
        <taxon>Ecdysozoa</taxon>
        <taxon>Arthropoda</taxon>
        <taxon>Hexapoda</taxon>
        <taxon>Insecta</taxon>
        <taxon>Pterygota</taxon>
        <taxon>Neoptera</taxon>
        <taxon>Endopterygota</taxon>
        <taxon>Hymenoptera</taxon>
        <taxon>Apocrita</taxon>
        <taxon>Aculeata</taxon>
        <taxon>Apoidea</taxon>
        <taxon>Anthophila</taxon>
        <taxon>Apidae</taxon>
        <taxon>Habropoda</taxon>
    </lineage>
</organism>
<protein>
    <submittedName>
        <fullName evidence="1">Uncharacterized protein</fullName>
    </submittedName>
</protein>
<accession>A0A0L7R198</accession>
<dbReference type="EMBL" id="KQ414668">
    <property type="protein sequence ID" value="KOC64645.1"/>
    <property type="molecule type" value="Genomic_DNA"/>
</dbReference>
<proteinExistence type="predicted"/>
<dbReference type="AlphaFoldDB" id="A0A0L7R198"/>
<sequence length="85" mass="9486">MQQPLASGTRNLLAMNKTRTRTCIGLLTGHATLRAHLYNLGLAEQENCRLCGEERQHTLSMPLSCPSFKMFLCPRDINKVKVGSL</sequence>
<name>A0A0L7R198_9HYME</name>
<reference evidence="1 2" key="1">
    <citation type="submission" date="2015-07" db="EMBL/GenBank/DDBJ databases">
        <title>The genome of Habropoda laboriosa.</title>
        <authorList>
            <person name="Pan H."/>
            <person name="Kapheim K."/>
        </authorList>
    </citation>
    <scope>NUCLEOTIDE SEQUENCE [LARGE SCALE GENOMIC DNA]</scope>
    <source>
        <strain evidence="1">0110345459</strain>
    </source>
</reference>
<gene>
    <name evidence="1" type="ORF">WH47_12109</name>
</gene>
<keyword evidence="2" id="KW-1185">Reference proteome</keyword>
<evidence type="ECO:0000313" key="2">
    <source>
        <dbReference type="Proteomes" id="UP000053825"/>
    </source>
</evidence>
<evidence type="ECO:0000313" key="1">
    <source>
        <dbReference type="EMBL" id="KOC64645.1"/>
    </source>
</evidence>